<keyword evidence="2" id="KW-0132">Cell division</keyword>
<dbReference type="AlphaFoldDB" id="A0A1H3GFN0"/>
<dbReference type="GO" id="GO:0051301">
    <property type="term" value="P:cell division"/>
    <property type="evidence" value="ECO:0007669"/>
    <property type="project" value="UniProtKB-KW"/>
</dbReference>
<evidence type="ECO:0000313" key="2">
    <source>
        <dbReference type="EMBL" id="SDY01835.1"/>
    </source>
</evidence>
<keyword evidence="1" id="KW-0175">Coiled coil</keyword>
<name>A0A1H3GFN0_ALLWA</name>
<protein>
    <submittedName>
        <fullName evidence="2">Cell division protein ZapB</fullName>
    </submittedName>
</protein>
<feature type="coiled-coil region" evidence="1">
    <location>
        <begin position="11"/>
        <end position="70"/>
    </location>
</feature>
<keyword evidence="3" id="KW-1185">Reference proteome</keyword>
<dbReference type="STRING" id="61595.SAMN05421644_12442"/>
<gene>
    <name evidence="2" type="ORF">SAMN05421644_12442</name>
</gene>
<sequence>MESRILANLDLDQFELQLNALICLNEQLKEENAALRARQELLTAERHELIEKTEHARRRIEAMLSRLRAMEEYL</sequence>
<dbReference type="InterPro" id="IPR012662">
    <property type="entry name" value="CHP02449"/>
</dbReference>
<organism evidence="2 3">
    <name type="scientific">Allochromatium warmingii</name>
    <name type="common">Chromatium warmingii</name>
    <dbReference type="NCBI Taxonomy" id="61595"/>
    <lineage>
        <taxon>Bacteria</taxon>
        <taxon>Pseudomonadati</taxon>
        <taxon>Pseudomonadota</taxon>
        <taxon>Gammaproteobacteria</taxon>
        <taxon>Chromatiales</taxon>
        <taxon>Chromatiaceae</taxon>
        <taxon>Allochromatium</taxon>
    </lineage>
</organism>
<proteinExistence type="predicted"/>
<dbReference type="EMBL" id="FNOW01000024">
    <property type="protein sequence ID" value="SDY01835.1"/>
    <property type="molecule type" value="Genomic_DNA"/>
</dbReference>
<evidence type="ECO:0000256" key="1">
    <source>
        <dbReference type="SAM" id="Coils"/>
    </source>
</evidence>
<dbReference type="NCBIfam" id="TIGR02449">
    <property type="entry name" value="TIGR02449 family protein"/>
    <property type="match status" value="1"/>
</dbReference>
<reference evidence="3" key="1">
    <citation type="submission" date="2016-10" db="EMBL/GenBank/DDBJ databases">
        <authorList>
            <person name="Varghese N."/>
            <person name="Submissions S."/>
        </authorList>
    </citation>
    <scope>NUCLEOTIDE SEQUENCE [LARGE SCALE GENOMIC DNA]</scope>
    <source>
        <strain evidence="3">DSM 173</strain>
    </source>
</reference>
<keyword evidence="2" id="KW-0131">Cell cycle</keyword>
<evidence type="ECO:0000313" key="3">
    <source>
        <dbReference type="Proteomes" id="UP000198672"/>
    </source>
</evidence>
<dbReference type="OrthoDB" id="6120894at2"/>
<accession>A0A1H3GFN0</accession>
<dbReference type="Proteomes" id="UP000198672">
    <property type="component" value="Unassembled WGS sequence"/>
</dbReference>